<dbReference type="InterPro" id="IPR011928">
    <property type="entry name" value="Phage_phiJL001_Gp84"/>
</dbReference>
<proteinExistence type="predicted"/>
<evidence type="ECO:0000313" key="3">
    <source>
        <dbReference type="Proteomes" id="UP000199180"/>
    </source>
</evidence>
<feature type="domain" description="Bacteriophage phiJL001 Gp84 C-terminal" evidence="1">
    <location>
        <begin position="183"/>
        <end position="265"/>
    </location>
</feature>
<dbReference type="AlphaFoldDB" id="A0A1I0CCX5"/>
<dbReference type="Pfam" id="PF09356">
    <property type="entry name" value="Phage_BR0599"/>
    <property type="match status" value="1"/>
</dbReference>
<dbReference type="OrthoDB" id="1633386at2"/>
<keyword evidence="3" id="KW-1185">Reference proteome</keyword>
<sequence>MTTTTTARAWAITRGDGLTLGFTDHDGELQFQGISFRPDSGMTASALVQGTGLSVDNSEAEGALTDDAITERDLLAGRWDGAMLEMWEVDWRNVAKRTLRFRGTLGEVSRGSGAFRAELRGLSEPLNASMGRVYHPLCAARLGDDKCGVGLGGPEWTHETQIEALEHGRIFRFASFPAYDTTWFERGTLHVLSGDAKGLSATIKNDIASPNGGREIELWQELGMTPAIGDRLRLVAGCDKRSLTCKAKFRNYQNFRGFPHLPSEDWLLAPHVGSGND</sequence>
<accession>A0A1I0CCX5</accession>
<dbReference type="EMBL" id="FOHO01000003">
    <property type="protein sequence ID" value="SET17133.1"/>
    <property type="molecule type" value="Genomic_DNA"/>
</dbReference>
<gene>
    <name evidence="2" type="ORF">SAMN04489858_103262</name>
</gene>
<dbReference type="Pfam" id="PF09931">
    <property type="entry name" value="Phage_phiJL001_Gp84_N"/>
    <property type="match status" value="1"/>
</dbReference>
<evidence type="ECO:0000259" key="1">
    <source>
        <dbReference type="Pfam" id="PF09356"/>
    </source>
</evidence>
<reference evidence="2 3" key="1">
    <citation type="submission" date="2016-10" db="EMBL/GenBank/DDBJ databases">
        <authorList>
            <person name="de Groot N.N."/>
        </authorList>
    </citation>
    <scope>NUCLEOTIDE SEQUENCE [LARGE SCALE GENOMIC DNA]</scope>
    <source>
        <strain evidence="2 3">DSM 17862</strain>
    </source>
</reference>
<evidence type="ECO:0000313" key="2">
    <source>
        <dbReference type="EMBL" id="SET17133.1"/>
    </source>
</evidence>
<dbReference type="InterPro" id="IPR018964">
    <property type="entry name" value="Phage_phiJL001_Gp84_C"/>
</dbReference>
<name>A0A1I0CCX5_9RHOB</name>
<dbReference type="NCBIfam" id="TIGR02218">
    <property type="entry name" value="phg_TIGR02218"/>
    <property type="match status" value="1"/>
</dbReference>
<dbReference type="RefSeq" id="WP_090733250.1">
    <property type="nucleotide sequence ID" value="NZ_FOHO01000003.1"/>
</dbReference>
<protein>
    <recommendedName>
        <fullName evidence="1">Bacteriophage phiJL001 Gp84 C-terminal domain-containing protein</fullName>
    </recommendedName>
</protein>
<organism evidence="2 3">
    <name type="scientific">Paracoccus homiensis</name>
    <dbReference type="NCBI Taxonomy" id="364199"/>
    <lineage>
        <taxon>Bacteria</taxon>
        <taxon>Pseudomonadati</taxon>
        <taxon>Pseudomonadota</taxon>
        <taxon>Alphaproteobacteria</taxon>
        <taxon>Rhodobacterales</taxon>
        <taxon>Paracoccaceae</taxon>
        <taxon>Paracoccus</taxon>
    </lineage>
</organism>
<dbReference type="Proteomes" id="UP000199180">
    <property type="component" value="Unassembled WGS sequence"/>
</dbReference>
<dbReference type="STRING" id="364199.SAMN04489858_103262"/>